<dbReference type="RefSeq" id="WP_034372023.1">
    <property type="nucleotide sequence ID" value="NZ_AWOR01000058.1"/>
</dbReference>
<dbReference type="Proteomes" id="UP000029553">
    <property type="component" value="Unassembled WGS sequence"/>
</dbReference>
<dbReference type="InterPro" id="IPR010419">
    <property type="entry name" value="CO_DH_gsu"/>
</dbReference>
<comment type="caution">
    <text evidence="2">The sequence shown here is derived from an EMBL/GenBank/DDBJ whole genome shotgun (WGS) entry which is preliminary data.</text>
</comment>
<name>A0A096FCM5_COMTE</name>
<accession>A0A096FCM5</accession>
<protein>
    <submittedName>
        <fullName evidence="2">4-hydroxybenzoyl-CoA reductase subunit gamma</fullName>
    </submittedName>
</protein>
<gene>
    <name evidence="2" type="ORF">P353_17790</name>
</gene>
<dbReference type="CDD" id="cd07823">
    <property type="entry name" value="SRPBCC_5"/>
    <property type="match status" value="1"/>
</dbReference>
<dbReference type="AlphaFoldDB" id="A0A096FCM5"/>
<dbReference type="PANTHER" id="PTHR38588:SF1">
    <property type="entry name" value="BLL0334 PROTEIN"/>
    <property type="match status" value="1"/>
</dbReference>
<dbReference type="Gene3D" id="3.30.530.20">
    <property type="match status" value="1"/>
</dbReference>
<proteinExistence type="predicted"/>
<reference evidence="2 3" key="1">
    <citation type="submission" date="2013-09" db="EMBL/GenBank/DDBJ databases">
        <title>High correlation between genotypes and phenotypes of environmental bacteria Comamonas testosteroni strains.</title>
        <authorList>
            <person name="Liu L."/>
            <person name="Zhu W."/>
            <person name="Xia X."/>
            <person name="Xu B."/>
            <person name="Luo M."/>
            <person name="Wang G."/>
        </authorList>
    </citation>
    <scope>NUCLEOTIDE SEQUENCE [LARGE SCALE GENOMIC DNA]</scope>
    <source>
        <strain evidence="2 3">JL40</strain>
    </source>
</reference>
<dbReference type="InterPro" id="IPR023393">
    <property type="entry name" value="START-like_dom_sf"/>
</dbReference>
<evidence type="ECO:0000313" key="3">
    <source>
        <dbReference type="Proteomes" id="UP000029553"/>
    </source>
</evidence>
<evidence type="ECO:0000256" key="1">
    <source>
        <dbReference type="SAM" id="MobiDB-lite"/>
    </source>
</evidence>
<dbReference type="PANTHER" id="PTHR38588">
    <property type="entry name" value="BLL0334 PROTEIN"/>
    <property type="match status" value="1"/>
</dbReference>
<feature type="region of interest" description="Disordered" evidence="1">
    <location>
        <begin position="172"/>
        <end position="201"/>
    </location>
</feature>
<organism evidence="2 3">
    <name type="scientific">Comamonas testosteroni</name>
    <name type="common">Pseudomonas testosteroni</name>
    <dbReference type="NCBI Taxonomy" id="285"/>
    <lineage>
        <taxon>Bacteria</taxon>
        <taxon>Pseudomonadati</taxon>
        <taxon>Pseudomonadota</taxon>
        <taxon>Betaproteobacteria</taxon>
        <taxon>Burkholderiales</taxon>
        <taxon>Comamonadaceae</taxon>
        <taxon>Comamonas</taxon>
    </lineage>
</organism>
<sequence>MEIEKKLTVSAPPQQVWDLLLNPLIMAGAVPGMKSIDVISPTEYVAEMHQKISFISAKFKLKTKIVEQNAPEYMRVEGTGEDASVASSLKQTSEVFLTPAANGGTDLRIKVQVDVLGRLGAFGLSVMKTKADRLWEEFGSNLAARIEAGGQALDAPGAPSLTPVAPSVARQAVTRPEVAPVPSPDPAPAPAPGPVPRDSMDTAITASTEDASPDAGWWARIFGAARNTRNSGQLIRVEVRQLDKTICVEWPVAAASECREWLRSLQK</sequence>
<dbReference type="EMBL" id="AWOR01000058">
    <property type="protein sequence ID" value="KGH27684.1"/>
    <property type="molecule type" value="Genomic_DNA"/>
</dbReference>
<evidence type="ECO:0000313" key="2">
    <source>
        <dbReference type="EMBL" id="KGH27684.1"/>
    </source>
</evidence>
<feature type="compositionally biased region" description="Pro residues" evidence="1">
    <location>
        <begin position="179"/>
        <end position="195"/>
    </location>
</feature>
<dbReference type="Pfam" id="PF06240">
    <property type="entry name" value="COXG"/>
    <property type="match status" value="1"/>
</dbReference>
<dbReference type="SUPFAM" id="SSF55961">
    <property type="entry name" value="Bet v1-like"/>
    <property type="match status" value="1"/>
</dbReference>